<protein>
    <recommendedName>
        <fullName evidence="2">F-box domain-containing protein</fullName>
    </recommendedName>
</protein>
<name>A0A6A4GCU8_9AGAR</name>
<feature type="compositionally biased region" description="Acidic residues" evidence="1">
    <location>
        <begin position="417"/>
        <end position="427"/>
    </location>
</feature>
<reference evidence="3" key="1">
    <citation type="journal article" date="2019" name="Environ. Microbiol.">
        <title>Fungal ecological strategies reflected in gene transcription - a case study of two litter decomposers.</title>
        <authorList>
            <person name="Barbi F."/>
            <person name="Kohler A."/>
            <person name="Barry K."/>
            <person name="Baskaran P."/>
            <person name="Daum C."/>
            <person name="Fauchery L."/>
            <person name="Ihrmark K."/>
            <person name="Kuo A."/>
            <person name="LaButti K."/>
            <person name="Lipzen A."/>
            <person name="Morin E."/>
            <person name="Grigoriev I.V."/>
            <person name="Henrissat B."/>
            <person name="Lindahl B."/>
            <person name="Martin F."/>
        </authorList>
    </citation>
    <scope>NUCLEOTIDE SEQUENCE</scope>
    <source>
        <strain evidence="3">JB14</strain>
    </source>
</reference>
<feature type="domain" description="F-box" evidence="2">
    <location>
        <begin position="7"/>
        <end position="52"/>
    </location>
</feature>
<accession>A0A6A4GCU8</accession>
<dbReference type="SUPFAM" id="SSF81383">
    <property type="entry name" value="F-box domain"/>
    <property type="match status" value="1"/>
</dbReference>
<dbReference type="PROSITE" id="PS50181">
    <property type="entry name" value="FBOX"/>
    <property type="match status" value="1"/>
</dbReference>
<sequence length="464" mass="51417">MSFYSTQSPFLRLPPEILCQIIDFCPKSSLVVLCRVSKTVGEFSVRSLYRDISFKNASVFIKCCYALVKAGLAAASVKYLRIDFDGFFGQSRYLLSAFYLLVSKVLCRLHNLQGLKILHDEPGYQSALQSCHFSRLSYFQTSLPLTRPLTDFLTRHSSTISVLYLDGRLPDPSSTSTSTAPSAVNLPVLTSFTGNPAFVRFVVQKQDTPMLRSAHMTAITVLELPEAQVIHAVEHLRDVAGETLETVAVLGRGFSSPLSRYVSMHLTSVKSLGLMHLTRLLVDDEDVRFSTERLCEEVKLLLPPLQQLQRLIISRTIPPVENKVLTLAEGHKTVTTFNSICPNLEFVRLPDDTEWTRIIPGFVNLWIPEVSRIANIESAWWLLDMLGAESRRNPEWKSVLRSVLSGAGGWDASSGDPEGDDDDDAGEDAGAVASQEGSSNSAVETLFGLIDKRLRVVENASLES</sequence>
<evidence type="ECO:0000259" key="2">
    <source>
        <dbReference type="PROSITE" id="PS50181"/>
    </source>
</evidence>
<evidence type="ECO:0000313" key="4">
    <source>
        <dbReference type="Proteomes" id="UP000799118"/>
    </source>
</evidence>
<dbReference type="Pfam" id="PF00646">
    <property type="entry name" value="F-box"/>
    <property type="match status" value="1"/>
</dbReference>
<keyword evidence="4" id="KW-1185">Reference proteome</keyword>
<dbReference type="InterPro" id="IPR036047">
    <property type="entry name" value="F-box-like_dom_sf"/>
</dbReference>
<dbReference type="OrthoDB" id="2861329at2759"/>
<organism evidence="3 4">
    <name type="scientific">Gymnopus androsaceus JB14</name>
    <dbReference type="NCBI Taxonomy" id="1447944"/>
    <lineage>
        <taxon>Eukaryota</taxon>
        <taxon>Fungi</taxon>
        <taxon>Dikarya</taxon>
        <taxon>Basidiomycota</taxon>
        <taxon>Agaricomycotina</taxon>
        <taxon>Agaricomycetes</taxon>
        <taxon>Agaricomycetidae</taxon>
        <taxon>Agaricales</taxon>
        <taxon>Marasmiineae</taxon>
        <taxon>Omphalotaceae</taxon>
        <taxon>Gymnopus</taxon>
    </lineage>
</organism>
<dbReference type="Proteomes" id="UP000799118">
    <property type="component" value="Unassembled WGS sequence"/>
</dbReference>
<dbReference type="AlphaFoldDB" id="A0A6A4GCU8"/>
<evidence type="ECO:0000313" key="3">
    <source>
        <dbReference type="EMBL" id="KAE9383250.1"/>
    </source>
</evidence>
<dbReference type="InterPro" id="IPR001810">
    <property type="entry name" value="F-box_dom"/>
</dbReference>
<proteinExistence type="predicted"/>
<feature type="region of interest" description="Disordered" evidence="1">
    <location>
        <begin position="408"/>
        <end position="440"/>
    </location>
</feature>
<evidence type="ECO:0000256" key="1">
    <source>
        <dbReference type="SAM" id="MobiDB-lite"/>
    </source>
</evidence>
<dbReference type="EMBL" id="ML770609">
    <property type="protein sequence ID" value="KAE9383250.1"/>
    <property type="molecule type" value="Genomic_DNA"/>
</dbReference>
<gene>
    <name evidence="3" type="ORF">BT96DRAFT_1009470</name>
</gene>